<keyword evidence="1" id="KW-1133">Transmembrane helix</keyword>
<dbReference type="Proteomes" id="UP000002316">
    <property type="component" value="Chromosome 7"/>
</dbReference>
<dbReference type="GeneID" id="23863084"/>
<keyword evidence="1" id="KW-0472">Membrane</keyword>
<evidence type="ECO:0000313" key="3">
    <source>
        <dbReference type="Proteomes" id="UP000002316"/>
    </source>
</evidence>
<dbReference type="KEGG" id="tbg:TbgDal_VII7792"/>
<accession>C9ZU17</accession>
<dbReference type="RefSeq" id="XP_011775182.1">
    <property type="nucleotide sequence ID" value="XM_011776880.1"/>
</dbReference>
<gene>
    <name evidence="2" type="ORF">TbgDal_VII7792</name>
</gene>
<proteinExistence type="predicted"/>
<sequence length="111" mass="13380">MTRFFFFFCLTYIAFFFSFFVSTFHSMHYRACFFFFNFFFLQPFLHIIVCINVFENRVEISMKDAATFVCECFKLRNCPTADHSLFAFLLFPSAYNNNNNNNNNNKDCNNY</sequence>
<dbReference type="AlphaFoldDB" id="C9ZU17"/>
<name>C9ZU17_TRYB9</name>
<dbReference type="EMBL" id="FN554970">
    <property type="protein sequence ID" value="CBH12903.1"/>
    <property type="molecule type" value="Genomic_DNA"/>
</dbReference>
<feature type="transmembrane region" description="Helical" evidence="1">
    <location>
        <begin position="33"/>
        <end position="54"/>
    </location>
</feature>
<protein>
    <submittedName>
        <fullName evidence="2">Uncharacterized protein</fullName>
    </submittedName>
</protein>
<keyword evidence="1" id="KW-0812">Transmembrane</keyword>
<organism evidence="2 3">
    <name type="scientific">Trypanosoma brucei gambiense (strain MHOM/CI/86/DAL972)</name>
    <dbReference type="NCBI Taxonomy" id="679716"/>
    <lineage>
        <taxon>Eukaryota</taxon>
        <taxon>Discoba</taxon>
        <taxon>Euglenozoa</taxon>
        <taxon>Kinetoplastea</taxon>
        <taxon>Metakinetoplastina</taxon>
        <taxon>Trypanosomatida</taxon>
        <taxon>Trypanosomatidae</taxon>
        <taxon>Trypanosoma</taxon>
    </lineage>
</organism>
<reference evidence="3" key="1">
    <citation type="journal article" date="2010" name="PLoS Negl. Trop. Dis.">
        <title>The genome sequence of Trypanosoma brucei gambiense, causative agent of chronic human african trypanosomiasis.</title>
        <authorList>
            <person name="Jackson A.P."/>
            <person name="Sanders M."/>
            <person name="Berry A."/>
            <person name="McQuillan J."/>
            <person name="Aslett M.A."/>
            <person name="Quail M.A."/>
            <person name="Chukualim B."/>
            <person name="Capewell P."/>
            <person name="MacLeod A."/>
            <person name="Melville S.E."/>
            <person name="Gibson W."/>
            <person name="Barry J.D."/>
            <person name="Berriman M."/>
            <person name="Hertz-Fowler C."/>
        </authorList>
    </citation>
    <scope>NUCLEOTIDE SEQUENCE [LARGE SCALE GENOMIC DNA]</scope>
    <source>
        <strain evidence="3">MHOM/CI/86/DAL972</strain>
    </source>
</reference>
<evidence type="ECO:0000313" key="2">
    <source>
        <dbReference type="EMBL" id="CBH12903.1"/>
    </source>
</evidence>
<evidence type="ECO:0000256" key="1">
    <source>
        <dbReference type="SAM" id="Phobius"/>
    </source>
</evidence>
<feature type="transmembrane region" description="Helical" evidence="1">
    <location>
        <begin position="5"/>
        <end position="27"/>
    </location>
</feature>